<proteinExistence type="predicted"/>
<dbReference type="InterPro" id="IPR003427">
    <property type="entry name" value="His_de-COase_proenz"/>
</dbReference>
<dbReference type="Gene3D" id="4.10.510.10">
    <property type="entry name" value="Pyruvoyl-Dependent Histidine Decarboxylas, subunit A"/>
    <property type="match status" value="1"/>
</dbReference>
<evidence type="ECO:0000313" key="5">
    <source>
        <dbReference type="EMBL" id="KAK8895671.1"/>
    </source>
</evidence>
<dbReference type="InterPro" id="IPR016105">
    <property type="entry name" value="Pyr-dep_his/arg-deCO2ase_sand"/>
</dbReference>
<organism evidence="5 6">
    <name type="scientific">Tritrichomonas musculus</name>
    <dbReference type="NCBI Taxonomy" id="1915356"/>
    <lineage>
        <taxon>Eukaryota</taxon>
        <taxon>Metamonada</taxon>
        <taxon>Parabasalia</taxon>
        <taxon>Tritrichomonadida</taxon>
        <taxon>Tritrichomonadidae</taxon>
        <taxon>Tritrichomonas</taxon>
    </lineage>
</organism>
<dbReference type="NCBIfam" id="TIGR00541">
    <property type="entry name" value="hisDCase_pyru"/>
    <property type="match status" value="1"/>
</dbReference>
<dbReference type="Proteomes" id="UP001470230">
    <property type="component" value="Unassembled WGS sequence"/>
</dbReference>
<dbReference type="PIRSF" id="PIRSF001341">
    <property type="entry name" value="His_decarboxylas"/>
    <property type="match status" value="1"/>
</dbReference>
<keyword evidence="4" id="KW-0670">Pyruvate</keyword>
<keyword evidence="6" id="KW-1185">Reference proteome</keyword>
<evidence type="ECO:0000256" key="2">
    <source>
        <dbReference type="ARBA" id="ARBA00022793"/>
    </source>
</evidence>
<evidence type="ECO:0000256" key="1">
    <source>
        <dbReference type="ARBA" id="ARBA00001928"/>
    </source>
</evidence>
<name>A0ABR2KXX6_9EUKA</name>
<dbReference type="SFLD" id="SFLDS00055">
    <property type="entry name" value="Pyruvoyl-Dependent_Histidine/A"/>
    <property type="match status" value="1"/>
</dbReference>
<evidence type="ECO:0000313" key="6">
    <source>
        <dbReference type="Proteomes" id="UP001470230"/>
    </source>
</evidence>
<evidence type="ECO:0000256" key="3">
    <source>
        <dbReference type="ARBA" id="ARBA00023239"/>
    </source>
</evidence>
<reference evidence="5 6" key="1">
    <citation type="submission" date="2024-04" db="EMBL/GenBank/DDBJ databases">
        <title>Tritrichomonas musculus Genome.</title>
        <authorList>
            <person name="Alves-Ferreira E."/>
            <person name="Grigg M."/>
            <person name="Lorenzi H."/>
            <person name="Galac M."/>
        </authorList>
    </citation>
    <scope>NUCLEOTIDE SEQUENCE [LARGE SCALE GENOMIC DNA]</scope>
    <source>
        <strain evidence="5 6">EAF2021</strain>
    </source>
</reference>
<comment type="caution">
    <text evidence="5">The sequence shown here is derived from an EMBL/GenBank/DDBJ whole genome shotgun (WGS) entry which is preliminary data.</text>
</comment>
<dbReference type="Pfam" id="PF02329">
    <property type="entry name" value="HDC"/>
    <property type="match status" value="1"/>
</dbReference>
<sequence>MTTTVKVNRTIATGPGEYRIMHRPHIDKTAISPYDDYCDGYGMPGATGNGYVNVLKVSTGTIEKTNDALIDDIVTYDKAECADAYVGQINMLTASSFCGVQGQIWGYDLAKHDDIANNKIQPLFVEKQFDGTPLPVYDAKPLLDAGVELFGTDTDRRYHPIPGAHTICANKGVTAYRPKENGPLKEGEGYGVWSFIAISLSNDREYCADLFIEDAGVWTENDNEADMLAFLDKHRREIVWSVLECGKDSGVLFEKTFLSYAHTMMKPNEIGNAITVGPYVTLARNAVPDDGFQKLNSMKLSDWLKFQEFKPLRAVV</sequence>
<dbReference type="InterPro" id="IPR016106">
    <property type="entry name" value="Pyr-dep_his-deCO2ase_N"/>
</dbReference>
<protein>
    <recommendedName>
        <fullName evidence="7">Histidine decarboxylase proenzyme</fullName>
    </recommendedName>
</protein>
<evidence type="ECO:0000256" key="4">
    <source>
        <dbReference type="ARBA" id="ARBA00023317"/>
    </source>
</evidence>
<gene>
    <name evidence="5" type="ORF">M9Y10_024141</name>
</gene>
<dbReference type="SUPFAM" id="SSF56271">
    <property type="entry name" value="Pyruvoyl-dependent histidine and arginine decarboxylases"/>
    <property type="match status" value="1"/>
</dbReference>
<keyword evidence="3" id="KW-0456">Lyase</keyword>
<dbReference type="Gene3D" id="3.50.20.10">
    <property type="entry name" value="Pyruvoyl-Dependent Histidine Decarboxylase, subunit B"/>
    <property type="match status" value="1"/>
</dbReference>
<keyword evidence="2" id="KW-0210">Decarboxylase</keyword>
<dbReference type="SFLD" id="SFLDF00466">
    <property type="entry name" value="Pyruvoyl-dependent_histidine_d"/>
    <property type="match status" value="1"/>
</dbReference>
<dbReference type="EMBL" id="JAPFFF010000003">
    <property type="protein sequence ID" value="KAK8895671.1"/>
    <property type="molecule type" value="Genomic_DNA"/>
</dbReference>
<evidence type="ECO:0008006" key="7">
    <source>
        <dbReference type="Google" id="ProtNLM"/>
    </source>
</evidence>
<dbReference type="SFLD" id="SFLDG01171">
    <property type="entry name" value="Pyruvoyl-dependent_histidine_d"/>
    <property type="match status" value="1"/>
</dbReference>
<dbReference type="InterPro" id="IPR016104">
    <property type="entry name" value="Pyr-dep_his/arg-deCO2ase"/>
</dbReference>
<accession>A0ABR2KXX6</accession>
<comment type="cofactor">
    <cofactor evidence="1">
        <name>pyruvate</name>
        <dbReference type="ChEBI" id="CHEBI:15361"/>
    </cofactor>
</comment>